<dbReference type="InterPro" id="IPR002645">
    <property type="entry name" value="STAS_dom"/>
</dbReference>
<gene>
    <name evidence="2" type="ORF">P9271_04570</name>
</gene>
<dbReference type="CDD" id="cd07041">
    <property type="entry name" value="STAS_RsbR_RsbS_like"/>
    <property type="match status" value="1"/>
</dbReference>
<dbReference type="InterPro" id="IPR051932">
    <property type="entry name" value="Bact_StressResp_Reg"/>
</dbReference>
<dbReference type="EMBL" id="JARTFS010000004">
    <property type="protein sequence ID" value="MED4400604.1"/>
    <property type="molecule type" value="Genomic_DNA"/>
</dbReference>
<keyword evidence="3" id="KW-1185">Reference proteome</keyword>
<feature type="domain" description="STAS" evidence="1">
    <location>
        <begin position="34"/>
        <end position="129"/>
    </location>
</feature>
<dbReference type="GeneID" id="301141787"/>
<evidence type="ECO:0000313" key="3">
    <source>
        <dbReference type="Proteomes" id="UP001342826"/>
    </source>
</evidence>
<dbReference type="PANTHER" id="PTHR33745:SF8">
    <property type="entry name" value="BLUE-LIGHT PHOTORECEPTOR"/>
    <property type="match status" value="1"/>
</dbReference>
<proteinExistence type="predicted"/>
<evidence type="ECO:0000313" key="2">
    <source>
        <dbReference type="EMBL" id="MED4400604.1"/>
    </source>
</evidence>
<reference evidence="2 3" key="1">
    <citation type="submission" date="2023-03" db="EMBL/GenBank/DDBJ databases">
        <title>Bacillus Genome Sequencing.</title>
        <authorList>
            <person name="Dunlap C."/>
        </authorList>
    </citation>
    <scope>NUCLEOTIDE SEQUENCE [LARGE SCALE GENOMIC DNA]</scope>
    <source>
        <strain evidence="2 3">NRS-1717</strain>
    </source>
</reference>
<name>A0ABU6NU24_9BACI</name>
<dbReference type="SUPFAM" id="SSF52091">
    <property type="entry name" value="SpoIIaa-like"/>
    <property type="match status" value="1"/>
</dbReference>
<dbReference type="Proteomes" id="UP001342826">
    <property type="component" value="Unassembled WGS sequence"/>
</dbReference>
<evidence type="ECO:0000259" key="1">
    <source>
        <dbReference type="Pfam" id="PF01740"/>
    </source>
</evidence>
<organism evidence="2 3">
    <name type="scientific">Metabacillus fastidiosus</name>
    <dbReference type="NCBI Taxonomy" id="1458"/>
    <lineage>
        <taxon>Bacteria</taxon>
        <taxon>Bacillati</taxon>
        <taxon>Bacillota</taxon>
        <taxon>Bacilli</taxon>
        <taxon>Bacillales</taxon>
        <taxon>Bacillaceae</taxon>
        <taxon>Metabacillus</taxon>
    </lineage>
</organism>
<dbReference type="InterPro" id="IPR036513">
    <property type="entry name" value="STAS_dom_sf"/>
</dbReference>
<dbReference type="Gene3D" id="3.30.750.24">
    <property type="entry name" value="STAS domain"/>
    <property type="match status" value="1"/>
</dbReference>
<dbReference type="RefSeq" id="WP_066231352.1">
    <property type="nucleotide sequence ID" value="NZ_JARSOS010000025.1"/>
</dbReference>
<comment type="caution">
    <text evidence="2">The sequence shown here is derived from an EMBL/GenBank/DDBJ whole genome shotgun (WGS) entry which is preliminary data.</text>
</comment>
<dbReference type="PANTHER" id="PTHR33745">
    <property type="entry name" value="RSBT ANTAGONIST PROTEIN RSBS-RELATED"/>
    <property type="match status" value="1"/>
</dbReference>
<sequence length="159" mass="17806">MNDLNQELMELKEKLKGYEDLIKQLSAPIIPSIVPNAFLVPLNGILSVERFHHIQETIVNGIAREKADTVLIDFTGISSLEVEDSMGYQLLNEKINDLVNALNLMGVETLFVGFSPKFAQNLILSNGSNLVNIKAYDKFKTGLQYLLDKKGLEIRKKGE</sequence>
<protein>
    <submittedName>
        <fullName evidence="2">STAS domain-containing protein</fullName>
    </submittedName>
</protein>
<accession>A0ABU6NU24</accession>
<dbReference type="Pfam" id="PF01740">
    <property type="entry name" value="STAS"/>
    <property type="match status" value="1"/>
</dbReference>